<feature type="signal peptide" evidence="2">
    <location>
        <begin position="1"/>
        <end position="30"/>
    </location>
</feature>
<dbReference type="GO" id="GO:0016829">
    <property type="term" value="F:lyase activity"/>
    <property type="evidence" value="ECO:0007669"/>
    <property type="project" value="InterPro"/>
</dbReference>
<evidence type="ECO:0000256" key="2">
    <source>
        <dbReference type="SAM" id="SignalP"/>
    </source>
</evidence>
<dbReference type="EMBL" id="SMAD01000003">
    <property type="protein sequence ID" value="TCS88166.1"/>
    <property type="molecule type" value="Genomic_DNA"/>
</dbReference>
<dbReference type="Proteomes" id="UP000295807">
    <property type="component" value="Unassembled WGS sequence"/>
</dbReference>
<reference evidence="4 5" key="1">
    <citation type="submission" date="2019-03" db="EMBL/GenBank/DDBJ databases">
        <title>Genomic Encyclopedia of Type Strains, Phase IV (KMG-IV): sequencing the most valuable type-strain genomes for metagenomic binning, comparative biology and taxonomic classification.</title>
        <authorList>
            <person name="Goeker M."/>
        </authorList>
    </citation>
    <scope>NUCLEOTIDE SEQUENCE [LARGE SCALE GENOMIC DNA]</scope>
    <source>
        <strain evidence="4 5">DSM 21100</strain>
    </source>
</reference>
<dbReference type="PANTHER" id="PTHR38045">
    <property type="entry name" value="CHROMOSOME 1, WHOLE GENOME SHOTGUN SEQUENCE"/>
    <property type="match status" value="1"/>
</dbReference>
<feature type="domain" description="Heparinase II/III-like C-terminal" evidence="3">
    <location>
        <begin position="456"/>
        <end position="626"/>
    </location>
</feature>
<proteinExistence type="predicted"/>
<dbReference type="Gene3D" id="2.70.98.70">
    <property type="match status" value="1"/>
</dbReference>
<dbReference type="Gene3D" id="1.50.10.100">
    <property type="entry name" value="Chondroitin AC/alginate lyase"/>
    <property type="match status" value="1"/>
</dbReference>
<feature type="chain" id="PRO_5020340566" evidence="2">
    <location>
        <begin position="31"/>
        <end position="676"/>
    </location>
</feature>
<name>A0A4R3KSI3_9SPHI</name>
<evidence type="ECO:0000313" key="5">
    <source>
        <dbReference type="Proteomes" id="UP000295807"/>
    </source>
</evidence>
<dbReference type="InterPro" id="IPR012480">
    <property type="entry name" value="Hepar_II_III_C"/>
</dbReference>
<evidence type="ECO:0000313" key="4">
    <source>
        <dbReference type="EMBL" id="TCS88166.1"/>
    </source>
</evidence>
<evidence type="ECO:0000259" key="3">
    <source>
        <dbReference type="Pfam" id="PF07940"/>
    </source>
</evidence>
<evidence type="ECO:0000256" key="1">
    <source>
        <dbReference type="ARBA" id="ARBA00004196"/>
    </source>
</evidence>
<dbReference type="SUPFAM" id="SSF48230">
    <property type="entry name" value="Chondroitin AC/alginate lyase"/>
    <property type="match status" value="1"/>
</dbReference>
<sequence length="676" mass="73692">MKKANNLFRLRKWLILILLLPAGTAPLAAASEAAGPGAMPPAAAATSPALAAPAGTAGRPEATAPTAAAKIVTEIKTPATDSLSLENPVTADYLQKHLRKSSPRLLLSPELEARLKSKLEIDPVVQNMYQAIKLNAAGILTEPLLERIVTGRRLLSVSREMLYRMNILCMVYRMEEDPAVLTRINEELNAVSNFSDWNPSHYLDVAEMSMAVALAVDWAGASLPDSTVTLAKKALIEKGIKPSYNKKGNTGWINGDNNWNQVCNAGMIAASLVIADQDPVLAAKTISRALEGIPHALEAYGPDGVYPEGSTYWSYGTSFSVLTASILESAFGTDFGLSAYPAFMESADFRLLSVAPSGWYYNFSDCGDERSENGDLVLAWFAAKTGNKIYFEKERFLQKPEEMEKLSRHAGAGLVWLAAFESRDETALPLVWKGEGPNPVVIFRGGPEDPGNYYLGAKGGRGTNNHGNMDAGSFVFELDGVRWAIDPGNQAYHELEKTGFNLWGSCQDCERWTLLTKNNFGHSTLTVNNALHAVDGHAGLADFKNGERPEAAFDLTAAFGDHLQSAVRRFTKENDHSLLIEDTIEITDSTKLVTWQLITTSDVEITRRGAILSQDGKQLRLENLSHPDIPVSVISLDPPPLELDRKIKGLKRLEIRLPAEAFTNGAGTIRVRLSRN</sequence>
<dbReference type="GO" id="GO:0030313">
    <property type="term" value="C:cell envelope"/>
    <property type="evidence" value="ECO:0007669"/>
    <property type="project" value="UniProtKB-SubCell"/>
</dbReference>
<dbReference type="InterPro" id="IPR008929">
    <property type="entry name" value="Chondroitin_lyas"/>
</dbReference>
<keyword evidence="5" id="KW-1185">Reference proteome</keyword>
<dbReference type="Pfam" id="PF07940">
    <property type="entry name" value="Hepar_II_III_C"/>
    <property type="match status" value="1"/>
</dbReference>
<dbReference type="RefSeq" id="WP_207910236.1">
    <property type="nucleotide sequence ID" value="NZ_CP042432.1"/>
</dbReference>
<dbReference type="PANTHER" id="PTHR38045:SF1">
    <property type="entry name" value="HEPARINASE II_III-LIKE PROTEIN"/>
    <property type="match status" value="1"/>
</dbReference>
<gene>
    <name evidence="4" type="ORF">EDD80_10327</name>
</gene>
<comment type="subcellular location">
    <subcellularLocation>
        <location evidence="1">Cell envelope</location>
    </subcellularLocation>
</comment>
<dbReference type="AlphaFoldDB" id="A0A4R3KSI3"/>
<organism evidence="4 5">
    <name type="scientific">Anseongella ginsenosidimutans</name>
    <dbReference type="NCBI Taxonomy" id="496056"/>
    <lineage>
        <taxon>Bacteria</taxon>
        <taxon>Pseudomonadati</taxon>
        <taxon>Bacteroidota</taxon>
        <taxon>Sphingobacteriia</taxon>
        <taxon>Sphingobacteriales</taxon>
        <taxon>Sphingobacteriaceae</taxon>
        <taxon>Anseongella</taxon>
    </lineage>
</organism>
<accession>A0A4R3KSI3</accession>
<comment type="caution">
    <text evidence="4">The sequence shown here is derived from an EMBL/GenBank/DDBJ whole genome shotgun (WGS) entry which is preliminary data.</text>
</comment>
<keyword evidence="2" id="KW-0732">Signal</keyword>
<protein>
    <submittedName>
        <fullName evidence="4">Heparinase II/III-like protein</fullName>
    </submittedName>
</protein>